<evidence type="ECO:0000256" key="1">
    <source>
        <dbReference type="ARBA" id="ARBA00000085"/>
    </source>
</evidence>
<dbReference type="InterPro" id="IPR036890">
    <property type="entry name" value="HATPase_C_sf"/>
</dbReference>
<dbReference type="PROSITE" id="PS50109">
    <property type="entry name" value="HIS_KIN"/>
    <property type="match status" value="1"/>
</dbReference>
<sequence>MTAENNPIPKNEFERLISLANFDLDYSSLNENFKDLTELAAKVTGSEISLVNLVDQYTQWSISDFGISDLKQMPREDSTCQYTIMGGEYFEVQNFSLDERLKNKPYVSSPLNLRYYFGIPLTTKEGHNIGALCVLDRIPKKMSPEKIELLKLIGNEVINRLNMMKVVLELKTRISDSKENNMKIAHDIRGPLSGIIGIAEIIGERGDQNKLNEILDLITMIQKSSKSLLTLADEILTNDYQQSTELSANDFNLLVLQEKLDILYRPQARNKNINFKVNIGDSYDEIPFAKNKLLQIAGNLVSNAIKFTPIEGNVTVNLSLDLKIEGKVLCIIVSDSGPGLDEESIHNILFGEKSSTGGSNGEQGYGFGLVMVKHLIDSMNGKLEIKSDPTHNTQFKVLLPIG</sequence>
<evidence type="ECO:0000313" key="5">
    <source>
        <dbReference type="EMBL" id="TDG36127.1"/>
    </source>
</evidence>
<dbReference type="EC" id="2.7.13.3" evidence="2"/>
<dbReference type="SUPFAM" id="SSF47384">
    <property type="entry name" value="Homodimeric domain of signal transducing histidine kinase"/>
    <property type="match status" value="1"/>
</dbReference>
<dbReference type="PANTHER" id="PTHR43547:SF2">
    <property type="entry name" value="HYBRID SIGNAL TRANSDUCTION HISTIDINE KINASE C"/>
    <property type="match status" value="1"/>
</dbReference>
<dbReference type="PRINTS" id="PR00344">
    <property type="entry name" value="BCTRLSENSOR"/>
</dbReference>
<accession>A0A4R5MK94</accession>
<dbReference type="GO" id="GO:0000155">
    <property type="term" value="F:phosphorelay sensor kinase activity"/>
    <property type="evidence" value="ECO:0007669"/>
    <property type="project" value="InterPro"/>
</dbReference>
<dbReference type="SUPFAM" id="SSF55781">
    <property type="entry name" value="GAF domain-like"/>
    <property type="match status" value="1"/>
</dbReference>
<evidence type="ECO:0000313" key="6">
    <source>
        <dbReference type="Proteomes" id="UP000295668"/>
    </source>
</evidence>
<dbReference type="InterPro" id="IPR003661">
    <property type="entry name" value="HisK_dim/P_dom"/>
</dbReference>
<feature type="domain" description="Histidine kinase" evidence="4">
    <location>
        <begin position="183"/>
        <end position="402"/>
    </location>
</feature>
<comment type="catalytic activity">
    <reaction evidence="1">
        <text>ATP + protein L-histidine = ADP + protein N-phospho-L-histidine.</text>
        <dbReference type="EC" id="2.7.13.3"/>
    </reaction>
</comment>
<dbReference type="Pfam" id="PF02518">
    <property type="entry name" value="HATPase_c"/>
    <property type="match status" value="1"/>
</dbReference>
<dbReference type="InterPro" id="IPR029016">
    <property type="entry name" value="GAF-like_dom_sf"/>
</dbReference>
<dbReference type="PANTHER" id="PTHR43547">
    <property type="entry name" value="TWO-COMPONENT HISTIDINE KINASE"/>
    <property type="match status" value="1"/>
</dbReference>
<dbReference type="Proteomes" id="UP000295668">
    <property type="component" value="Unassembled WGS sequence"/>
</dbReference>
<evidence type="ECO:0000259" key="4">
    <source>
        <dbReference type="PROSITE" id="PS50109"/>
    </source>
</evidence>
<dbReference type="SMART" id="SM00387">
    <property type="entry name" value="HATPase_c"/>
    <property type="match status" value="1"/>
</dbReference>
<organism evidence="5 6">
    <name type="scientific">Pedobacter changchengzhani</name>
    <dbReference type="NCBI Taxonomy" id="2529274"/>
    <lineage>
        <taxon>Bacteria</taxon>
        <taxon>Pseudomonadati</taxon>
        <taxon>Bacteroidota</taxon>
        <taxon>Sphingobacteriia</taxon>
        <taxon>Sphingobacteriales</taxon>
        <taxon>Sphingobacteriaceae</taxon>
        <taxon>Pedobacter</taxon>
    </lineage>
</organism>
<dbReference type="InterPro" id="IPR036097">
    <property type="entry name" value="HisK_dim/P_sf"/>
</dbReference>
<dbReference type="RefSeq" id="WP_133262689.1">
    <property type="nucleotide sequence ID" value="NZ_SJCY01000006.1"/>
</dbReference>
<protein>
    <recommendedName>
        <fullName evidence="2">histidine kinase</fullName>
        <ecNumber evidence="2">2.7.13.3</ecNumber>
    </recommendedName>
</protein>
<dbReference type="AlphaFoldDB" id="A0A4R5MK94"/>
<dbReference type="Gene3D" id="3.30.450.40">
    <property type="match status" value="1"/>
</dbReference>
<dbReference type="Gene3D" id="3.30.565.10">
    <property type="entry name" value="Histidine kinase-like ATPase, C-terminal domain"/>
    <property type="match status" value="1"/>
</dbReference>
<keyword evidence="5" id="KW-0418">Kinase</keyword>
<gene>
    <name evidence="5" type="ORF">EZJ43_10635</name>
</gene>
<dbReference type="OrthoDB" id="9811889at2"/>
<dbReference type="SUPFAM" id="SSF55874">
    <property type="entry name" value="ATPase domain of HSP90 chaperone/DNA topoisomerase II/histidine kinase"/>
    <property type="match status" value="1"/>
</dbReference>
<dbReference type="Gene3D" id="1.10.287.130">
    <property type="match status" value="1"/>
</dbReference>
<dbReference type="EMBL" id="SJCY01000006">
    <property type="protein sequence ID" value="TDG36127.1"/>
    <property type="molecule type" value="Genomic_DNA"/>
</dbReference>
<evidence type="ECO:0000256" key="3">
    <source>
        <dbReference type="ARBA" id="ARBA00022553"/>
    </source>
</evidence>
<keyword evidence="3" id="KW-0597">Phosphoprotein</keyword>
<dbReference type="Pfam" id="PF00512">
    <property type="entry name" value="HisKA"/>
    <property type="match status" value="1"/>
</dbReference>
<evidence type="ECO:0000256" key="2">
    <source>
        <dbReference type="ARBA" id="ARBA00012438"/>
    </source>
</evidence>
<name>A0A4R5MK94_9SPHI</name>
<comment type="caution">
    <text evidence="5">The sequence shown here is derived from an EMBL/GenBank/DDBJ whole genome shotgun (WGS) entry which is preliminary data.</text>
</comment>
<dbReference type="InterPro" id="IPR005467">
    <property type="entry name" value="His_kinase_dom"/>
</dbReference>
<reference evidence="5 6" key="1">
    <citation type="submission" date="2019-02" db="EMBL/GenBank/DDBJ databases">
        <title>Pedobacter sp. nov., a novel speices isolated from soil of pinguins habitat in Antarcitica.</title>
        <authorList>
            <person name="He R.-H."/>
        </authorList>
    </citation>
    <scope>NUCLEOTIDE SEQUENCE [LARGE SCALE GENOMIC DNA]</scope>
    <source>
        <strain evidence="5 6">E01020</strain>
    </source>
</reference>
<keyword evidence="6" id="KW-1185">Reference proteome</keyword>
<proteinExistence type="predicted"/>
<dbReference type="InterPro" id="IPR003594">
    <property type="entry name" value="HATPase_dom"/>
</dbReference>
<dbReference type="InterPro" id="IPR004358">
    <property type="entry name" value="Sig_transdc_His_kin-like_C"/>
</dbReference>
<keyword evidence="5" id="KW-0808">Transferase</keyword>